<evidence type="ECO:0000313" key="11">
    <source>
        <dbReference type="EMBL" id="NBH61031.1"/>
    </source>
</evidence>
<dbReference type="InterPro" id="IPR027417">
    <property type="entry name" value="P-loop_NTPase"/>
</dbReference>
<evidence type="ECO:0000256" key="7">
    <source>
        <dbReference type="ARBA" id="ARBA00023204"/>
    </source>
</evidence>
<evidence type="ECO:0000313" key="12">
    <source>
        <dbReference type="Proteomes" id="UP000446866"/>
    </source>
</evidence>
<dbReference type="SUPFAM" id="SSF52540">
    <property type="entry name" value="P-loop containing nucleoside triphosphate hydrolases"/>
    <property type="match status" value="1"/>
</dbReference>
<dbReference type="CDD" id="cd03241">
    <property type="entry name" value="ABC_RecN"/>
    <property type="match status" value="2"/>
</dbReference>
<evidence type="ECO:0000256" key="6">
    <source>
        <dbReference type="ARBA" id="ARBA00022840"/>
    </source>
</evidence>
<evidence type="ECO:0000259" key="10">
    <source>
        <dbReference type="Pfam" id="PF02463"/>
    </source>
</evidence>
<accession>A0A845QIV1</accession>
<dbReference type="InterPro" id="IPR004604">
    <property type="entry name" value="DNA_recomb/repair_RecN"/>
</dbReference>
<dbReference type="GO" id="GO:0009432">
    <property type="term" value="P:SOS response"/>
    <property type="evidence" value="ECO:0007669"/>
    <property type="project" value="TreeGrafter"/>
</dbReference>
<evidence type="ECO:0000256" key="3">
    <source>
        <dbReference type="ARBA" id="ARBA00021315"/>
    </source>
</evidence>
<keyword evidence="7 9" id="KW-0234">DNA repair</keyword>
<dbReference type="PANTHER" id="PTHR11059:SF0">
    <property type="entry name" value="DNA REPAIR PROTEIN RECN"/>
    <property type="match status" value="1"/>
</dbReference>
<evidence type="ECO:0000256" key="9">
    <source>
        <dbReference type="PIRNR" id="PIRNR003128"/>
    </source>
</evidence>
<dbReference type="RefSeq" id="WP_160201317.1">
    <property type="nucleotide sequence ID" value="NZ_QXWK01000009.1"/>
</dbReference>
<dbReference type="GO" id="GO:0005524">
    <property type="term" value="F:ATP binding"/>
    <property type="evidence" value="ECO:0007669"/>
    <property type="project" value="UniProtKB-KW"/>
</dbReference>
<dbReference type="EMBL" id="QXWK01000009">
    <property type="protein sequence ID" value="NBH61031.1"/>
    <property type="molecule type" value="Genomic_DNA"/>
</dbReference>
<evidence type="ECO:0000256" key="4">
    <source>
        <dbReference type="ARBA" id="ARBA00022741"/>
    </source>
</evidence>
<evidence type="ECO:0000256" key="1">
    <source>
        <dbReference type="ARBA" id="ARBA00003618"/>
    </source>
</evidence>
<dbReference type="Pfam" id="PF02463">
    <property type="entry name" value="SMC_N"/>
    <property type="match status" value="1"/>
</dbReference>
<sequence>MINHISIQNFAIIENTEIDFEEGLNIITGETGSGKSIVIEAISLALGSRADSAFVRHGAQKAVVQLAGELYGEDIVITREVSAAGKNLCKLNGQLVTLGELSETCRRLADIHGQYDNQSLLNPDNHIKLVDSFHGEQITPIKEAYQVAYASYQDTKSRLTKLLSAEQDNLKKLDFYRFEQSEIENAHLTPGEDESLSERISILQNSEKIFDAIETAYGLLSDGDRDVLSSMGTGLHALQSISEYSKEIQTLTEEFADIYYRLEDLSSELRRIRDDVTFSPEELDDSITRISQIDGLKKKYGSTIEEILTYYDTISEELNQIENFDDVKAQLQAEADAAYKALSEKAAQLTEVRKASAKELENAIESELHDLNFGSAKLSINFQCSETFGPDGNDDVEFLISTNKGEPLKPLVKIASGGEISRIMLAIKNITGTYDNIPTMIFDEIDAGISGITASIVGRKLHQIAKNHQIICITHLPQIAASGDTHYRIYKEETDSNTFTTVEKLSDTETIDEIARLLGGENITETTRKSAVELMELTKQKI</sequence>
<dbReference type="GO" id="GO:0006310">
    <property type="term" value="P:DNA recombination"/>
    <property type="evidence" value="ECO:0007669"/>
    <property type="project" value="InterPro"/>
</dbReference>
<dbReference type="GO" id="GO:0006281">
    <property type="term" value="P:DNA repair"/>
    <property type="evidence" value="ECO:0007669"/>
    <property type="project" value="UniProtKB-KW"/>
</dbReference>
<comment type="function">
    <text evidence="1 9">May be involved in recombinational repair of damaged DNA.</text>
</comment>
<dbReference type="NCBIfam" id="TIGR00634">
    <property type="entry name" value="recN"/>
    <property type="match status" value="1"/>
</dbReference>
<gene>
    <name evidence="11" type="primary">recN</name>
    <name evidence="11" type="ORF">D0435_05110</name>
</gene>
<evidence type="ECO:0000256" key="8">
    <source>
        <dbReference type="ARBA" id="ARBA00033408"/>
    </source>
</evidence>
<organism evidence="11 12">
    <name type="scientific">Anaerotruncus colihominis</name>
    <dbReference type="NCBI Taxonomy" id="169435"/>
    <lineage>
        <taxon>Bacteria</taxon>
        <taxon>Bacillati</taxon>
        <taxon>Bacillota</taxon>
        <taxon>Clostridia</taxon>
        <taxon>Eubacteriales</taxon>
        <taxon>Oscillospiraceae</taxon>
        <taxon>Anaerotruncus</taxon>
    </lineage>
</organism>
<keyword evidence="12" id="KW-1185">Reference proteome</keyword>
<keyword evidence="6" id="KW-0067">ATP-binding</keyword>
<dbReference type="GO" id="GO:0043590">
    <property type="term" value="C:bacterial nucleoid"/>
    <property type="evidence" value="ECO:0007669"/>
    <property type="project" value="TreeGrafter"/>
</dbReference>
<dbReference type="Proteomes" id="UP000446866">
    <property type="component" value="Unassembled WGS sequence"/>
</dbReference>
<evidence type="ECO:0000256" key="5">
    <source>
        <dbReference type="ARBA" id="ARBA00022763"/>
    </source>
</evidence>
<name>A0A845QIV1_9FIRM</name>
<reference evidence="11 12" key="1">
    <citation type="submission" date="2018-08" db="EMBL/GenBank/DDBJ databases">
        <title>Murine metabolic-syndrome-specific gut microbial biobank.</title>
        <authorList>
            <person name="Liu C."/>
        </authorList>
    </citation>
    <scope>NUCLEOTIDE SEQUENCE [LARGE SCALE GENOMIC DNA]</scope>
    <source>
        <strain evidence="11 12">28</strain>
    </source>
</reference>
<keyword evidence="5 9" id="KW-0227">DNA damage</keyword>
<dbReference type="AlphaFoldDB" id="A0A845QIV1"/>
<dbReference type="PIRSF" id="PIRSF003128">
    <property type="entry name" value="RecN"/>
    <property type="match status" value="1"/>
</dbReference>
<dbReference type="Gene3D" id="3.40.50.300">
    <property type="entry name" value="P-loop containing nucleotide triphosphate hydrolases"/>
    <property type="match status" value="2"/>
</dbReference>
<comment type="caution">
    <text evidence="11">The sequence shown here is derived from an EMBL/GenBank/DDBJ whole genome shotgun (WGS) entry which is preliminary data.</text>
</comment>
<feature type="domain" description="RecF/RecN/SMC N-terminal" evidence="10">
    <location>
        <begin position="1"/>
        <end position="494"/>
    </location>
</feature>
<comment type="similarity">
    <text evidence="2 9">Belongs to the RecN family.</text>
</comment>
<dbReference type="InterPro" id="IPR003395">
    <property type="entry name" value="RecF/RecN/SMC_N"/>
</dbReference>
<protein>
    <recommendedName>
        <fullName evidence="3 9">DNA repair protein RecN</fullName>
    </recommendedName>
    <alternativeName>
        <fullName evidence="8 9">Recombination protein N</fullName>
    </alternativeName>
</protein>
<dbReference type="PANTHER" id="PTHR11059">
    <property type="entry name" value="DNA REPAIR PROTEIN RECN"/>
    <property type="match status" value="1"/>
</dbReference>
<evidence type="ECO:0000256" key="2">
    <source>
        <dbReference type="ARBA" id="ARBA00009441"/>
    </source>
</evidence>
<dbReference type="FunFam" id="3.40.50.300:FF:000356">
    <property type="entry name" value="DNA repair protein RecN"/>
    <property type="match status" value="1"/>
</dbReference>
<proteinExistence type="inferred from homology"/>
<keyword evidence="4" id="KW-0547">Nucleotide-binding</keyword>